<dbReference type="GO" id="GO:0019288">
    <property type="term" value="P:isopentenyl diphosphate biosynthetic process, methylerythritol 4-phosphate pathway"/>
    <property type="evidence" value="ECO:0007669"/>
    <property type="project" value="UniProtKB-UniRule"/>
</dbReference>
<organism evidence="13 14">
    <name type="scientific">Rhizobium oryzihabitans</name>
    <dbReference type="NCBI Taxonomy" id="2267833"/>
    <lineage>
        <taxon>Bacteria</taxon>
        <taxon>Pseudomonadati</taxon>
        <taxon>Pseudomonadota</taxon>
        <taxon>Alphaproteobacteria</taxon>
        <taxon>Hyphomicrobiales</taxon>
        <taxon>Rhizobiaceae</taxon>
        <taxon>Rhizobium/Agrobacterium group</taxon>
        <taxon>Rhizobium</taxon>
    </lineage>
</organism>
<keyword evidence="14" id="KW-1185">Reference proteome</keyword>
<feature type="active site" evidence="10">
    <location>
        <position position="19"/>
    </location>
</feature>
<dbReference type="SUPFAM" id="SSF54211">
    <property type="entry name" value="Ribosomal protein S5 domain 2-like"/>
    <property type="match status" value="1"/>
</dbReference>
<dbReference type="GO" id="GO:0016114">
    <property type="term" value="P:terpenoid biosynthetic process"/>
    <property type="evidence" value="ECO:0007669"/>
    <property type="project" value="UniProtKB-UniRule"/>
</dbReference>
<evidence type="ECO:0000259" key="11">
    <source>
        <dbReference type="Pfam" id="PF00288"/>
    </source>
</evidence>
<dbReference type="GO" id="GO:0005524">
    <property type="term" value="F:ATP binding"/>
    <property type="evidence" value="ECO:0007669"/>
    <property type="project" value="UniProtKB-UniRule"/>
</dbReference>
<dbReference type="InterPro" id="IPR004424">
    <property type="entry name" value="IspE"/>
</dbReference>
<dbReference type="Gene3D" id="3.30.70.890">
    <property type="entry name" value="GHMP kinase, C-terminal domain"/>
    <property type="match status" value="1"/>
</dbReference>
<dbReference type="UniPathway" id="UPA00056">
    <property type="reaction ID" value="UER00094"/>
</dbReference>
<dbReference type="EC" id="2.7.1.148" evidence="2 10"/>
<dbReference type="InterPro" id="IPR013750">
    <property type="entry name" value="GHMP_kinase_C_dom"/>
</dbReference>
<dbReference type="InterPro" id="IPR006204">
    <property type="entry name" value="GHMP_kinase_N_dom"/>
</dbReference>
<dbReference type="NCBIfam" id="TIGR00154">
    <property type="entry name" value="ispE"/>
    <property type="match status" value="1"/>
</dbReference>
<dbReference type="KEGG" id="roy:G3A56_07960"/>
<accession>A0A7L5BGK5</accession>
<dbReference type="EMBL" id="CP048632">
    <property type="protein sequence ID" value="QIB37939.1"/>
    <property type="molecule type" value="Genomic_DNA"/>
</dbReference>
<keyword evidence="8 10" id="KW-0414">Isoprene biosynthesis</keyword>
<dbReference type="InterPro" id="IPR036554">
    <property type="entry name" value="GHMP_kinase_C_sf"/>
</dbReference>
<dbReference type="PIRSF" id="PIRSF010376">
    <property type="entry name" value="IspE"/>
    <property type="match status" value="1"/>
</dbReference>
<evidence type="ECO:0000256" key="10">
    <source>
        <dbReference type="HAMAP-Rule" id="MF_00061"/>
    </source>
</evidence>
<keyword evidence="4 10" id="KW-0808">Transferase</keyword>
<reference evidence="13 14" key="1">
    <citation type="submission" date="2020-02" db="EMBL/GenBank/DDBJ databases">
        <title>Plant-Promoting Endophytic Bacterium Rhizobium oryzihabitans sp. nov., Isolated from the Root of Rice.</title>
        <authorList>
            <person name="zhao J."/>
            <person name="Zhang G."/>
        </authorList>
    </citation>
    <scope>NUCLEOTIDE SEQUENCE [LARGE SCALE GENOMIC DNA]</scope>
    <source>
        <strain evidence="13 14">M15</strain>
    </source>
</reference>
<feature type="domain" description="GHMP kinase N-terminal" evidence="11">
    <location>
        <begin position="78"/>
        <end position="157"/>
    </location>
</feature>
<dbReference type="Pfam" id="PF08544">
    <property type="entry name" value="GHMP_kinases_C"/>
    <property type="match status" value="1"/>
</dbReference>
<evidence type="ECO:0000256" key="5">
    <source>
        <dbReference type="ARBA" id="ARBA00022741"/>
    </source>
</evidence>
<dbReference type="NCBIfam" id="NF011202">
    <property type="entry name" value="PRK14608.1"/>
    <property type="match status" value="1"/>
</dbReference>
<keyword evidence="5 10" id="KW-0547">Nucleotide-binding</keyword>
<evidence type="ECO:0000256" key="2">
    <source>
        <dbReference type="ARBA" id="ARBA00012052"/>
    </source>
</evidence>
<dbReference type="Gene3D" id="3.30.230.10">
    <property type="match status" value="1"/>
</dbReference>
<evidence type="ECO:0000256" key="9">
    <source>
        <dbReference type="ARBA" id="ARBA00032554"/>
    </source>
</evidence>
<evidence type="ECO:0000256" key="7">
    <source>
        <dbReference type="ARBA" id="ARBA00022840"/>
    </source>
</evidence>
<dbReference type="InterPro" id="IPR020568">
    <property type="entry name" value="Ribosomal_Su5_D2-typ_SF"/>
</dbReference>
<sequence>MRVHDISGATETIEAAPAKINLALHVTGQRADGYHLLETLVAFTEAGDVIRIRDADADSFSISGPFGDLLRAGDGGDNLVTRARDLLRDALVSTGQPARPVAIHLEKNLPVASGIGGGSADAAATLRALLRHWDAGIDPQKLASLALRLGADVPMCLESRSLVARGIGEDIEAVTDLPELFLVLANPLKAVSTPEIFRRLQTKNNPPLPERTSGSWMDFLGQSRNDLQPPAQVLLPEIGEIVELLSQEGATPVRMSGSGATCFGIFQSVEAAHKAEMSLRESRPGWYFQATRTI</sequence>
<feature type="binding site" evidence="10">
    <location>
        <begin position="110"/>
        <end position="120"/>
    </location>
    <ligand>
        <name>ATP</name>
        <dbReference type="ChEBI" id="CHEBI:30616"/>
    </ligand>
</feature>
<feature type="active site" evidence="10">
    <location>
        <position position="152"/>
    </location>
</feature>
<dbReference type="GO" id="GO:0050515">
    <property type="term" value="F:4-(cytidine 5'-diphospho)-2-C-methyl-D-erythritol kinase activity"/>
    <property type="evidence" value="ECO:0007669"/>
    <property type="project" value="UniProtKB-UniRule"/>
</dbReference>
<dbReference type="Proteomes" id="UP000464865">
    <property type="component" value="Chromosome M15-11"/>
</dbReference>
<evidence type="ECO:0000313" key="13">
    <source>
        <dbReference type="EMBL" id="QIB37939.1"/>
    </source>
</evidence>
<name>A0A7L5BGK5_9HYPH</name>
<proteinExistence type="inferred from homology"/>
<evidence type="ECO:0000256" key="1">
    <source>
        <dbReference type="ARBA" id="ARBA00009684"/>
    </source>
</evidence>
<protein>
    <recommendedName>
        <fullName evidence="3 10">4-diphosphocytidyl-2-C-methyl-D-erythritol kinase</fullName>
        <shortName evidence="10">CMK</shortName>
        <ecNumber evidence="2 10">2.7.1.148</ecNumber>
    </recommendedName>
    <alternativeName>
        <fullName evidence="9 10">4-(cytidine-5'-diphospho)-2-C-methyl-D-erythritol kinase</fullName>
    </alternativeName>
</protein>
<evidence type="ECO:0000256" key="3">
    <source>
        <dbReference type="ARBA" id="ARBA00017473"/>
    </source>
</evidence>
<feature type="domain" description="GHMP kinase C-terminal" evidence="12">
    <location>
        <begin position="216"/>
        <end position="276"/>
    </location>
</feature>
<evidence type="ECO:0000313" key="14">
    <source>
        <dbReference type="Proteomes" id="UP000464865"/>
    </source>
</evidence>
<evidence type="ECO:0000256" key="8">
    <source>
        <dbReference type="ARBA" id="ARBA00023229"/>
    </source>
</evidence>
<dbReference type="AlphaFoldDB" id="A0A7L5BGK5"/>
<evidence type="ECO:0000259" key="12">
    <source>
        <dbReference type="Pfam" id="PF08544"/>
    </source>
</evidence>
<gene>
    <name evidence="10" type="primary">ispE</name>
    <name evidence="13" type="ORF">G3A56_07960</name>
</gene>
<comment type="pathway">
    <text evidence="10">Isoprenoid biosynthesis; isopentenyl diphosphate biosynthesis via DXP pathway; isopentenyl diphosphate from 1-deoxy-D-xylulose 5-phosphate: step 3/6.</text>
</comment>
<keyword evidence="6 10" id="KW-0418">Kinase</keyword>
<dbReference type="Pfam" id="PF00288">
    <property type="entry name" value="GHMP_kinases_N"/>
    <property type="match status" value="1"/>
</dbReference>
<evidence type="ECO:0000256" key="6">
    <source>
        <dbReference type="ARBA" id="ARBA00022777"/>
    </source>
</evidence>
<dbReference type="SUPFAM" id="SSF55060">
    <property type="entry name" value="GHMP Kinase, C-terminal domain"/>
    <property type="match status" value="1"/>
</dbReference>
<dbReference type="RefSeq" id="WP_082183754.1">
    <property type="nucleotide sequence ID" value="NZ_CP048632.1"/>
</dbReference>
<evidence type="ECO:0000256" key="4">
    <source>
        <dbReference type="ARBA" id="ARBA00022679"/>
    </source>
</evidence>
<dbReference type="InterPro" id="IPR014721">
    <property type="entry name" value="Ribsml_uS5_D2-typ_fold_subgr"/>
</dbReference>
<keyword evidence="7 10" id="KW-0067">ATP-binding</keyword>
<comment type="catalytic activity">
    <reaction evidence="10">
        <text>4-CDP-2-C-methyl-D-erythritol + ATP = 4-CDP-2-C-methyl-D-erythritol 2-phosphate + ADP + H(+)</text>
        <dbReference type="Rhea" id="RHEA:18437"/>
        <dbReference type="ChEBI" id="CHEBI:15378"/>
        <dbReference type="ChEBI" id="CHEBI:30616"/>
        <dbReference type="ChEBI" id="CHEBI:57823"/>
        <dbReference type="ChEBI" id="CHEBI:57919"/>
        <dbReference type="ChEBI" id="CHEBI:456216"/>
        <dbReference type="EC" id="2.7.1.148"/>
    </reaction>
</comment>
<comment type="similarity">
    <text evidence="1 10">Belongs to the GHMP kinase family. IspE subfamily.</text>
</comment>
<dbReference type="PANTHER" id="PTHR43527">
    <property type="entry name" value="4-DIPHOSPHOCYTIDYL-2-C-METHYL-D-ERYTHRITOL KINASE, CHLOROPLASTIC"/>
    <property type="match status" value="1"/>
</dbReference>
<dbReference type="PANTHER" id="PTHR43527:SF2">
    <property type="entry name" value="4-DIPHOSPHOCYTIDYL-2-C-METHYL-D-ERYTHRITOL KINASE, CHLOROPLASTIC"/>
    <property type="match status" value="1"/>
</dbReference>
<dbReference type="HAMAP" id="MF_00061">
    <property type="entry name" value="IspE"/>
    <property type="match status" value="1"/>
</dbReference>
<comment type="function">
    <text evidence="10">Catalyzes the phosphorylation of the position 2 hydroxy group of 4-diphosphocytidyl-2C-methyl-D-erythritol.</text>
</comment>